<gene>
    <name evidence="2" type="ORF">METZ01_LOCUS1811</name>
</gene>
<name>A0A381N355_9ZZZZ</name>
<organism evidence="2">
    <name type="scientific">marine metagenome</name>
    <dbReference type="NCBI Taxonomy" id="408172"/>
    <lineage>
        <taxon>unclassified sequences</taxon>
        <taxon>metagenomes</taxon>
        <taxon>ecological metagenomes</taxon>
    </lineage>
</organism>
<proteinExistence type="predicted"/>
<evidence type="ECO:0000313" key="2">
    <source>
        <dbReference type="EMBL" id="SUZ48957.1"/>
    </source>
</evidence>
<reference evidence="2" key="1">
    <citation type="submission" date="2018-05" db="EMBL/GenBank/DDBJ databases">
        <authorList>
            <person name="Lanie J.A."/>
            <person name="Ng W.-L."/>
            <person name="Kazmierczak K.M."/>
            <person name="Andrzejewski T.M."/>
            <person name="Davidsen T.M."/>
            <person name="Wayne K.J."/>
            <person name="Tettelin H."/>
            <person name="Glass J.I."/>
            <person name="Rusch D."/>
            <person name="Podicherti R."/>
            <person name="Tsui H.-C.T."/>
            <person name="Winkler M.E."/>
        </authorList>
    </citation>
    <scope>NUCLEOTIDE SEQUENCE</scope>
</reference>
<keyword evidence="1" id="KW-1133">Transmembrane helix</keyword>
<keyword evidence="1" id="KW-0472">Membrane</keyword>
<sequence>MISEQIFYLFLFPWIIFIATIPGSVMTYLFAGLAAQLLNYLPEKTEADA</sequence>
<accession>A0A381N355</accession>
<evidence type="ECO:0000256" key="1">
    <source>
        <dbReference type="SAM" id="Phobius"/>
    </source>
</evidence>
<feature type="transmembrane region" description="Helical" evidence="1">
    <location>
        <begin position="6"/>
        <end position="31"/>
    </location>
</feature>
<keyword evidence="1" id="KW-0812">Transmembrane</keyword>
<protein>
    <submittedName>
        <fullName evidence="2">Uncharacterized protein</fullName>
    </submittedName>
</protein>
<dbReference type="EMBL" id="UINC01000096">
    <property type="protein sequence ID" value="SUZ48957.1"/>
    <property type="molecule type" value="Genomic_DNA"/>
</dbReference>
<dbReference type="AlphaFoldDB" id="A0A381N355"/>